<dbReference type="AlphaFoldDB" id="A0AA35XD04"/>
<feature type="region of interest" description="Disordered" evidence="1">
    <location>
        <begin position="51"/>
        <end position="99"/>
    </location>
</feature>
<evidence type="ECO:0000259" key="5">
    <source>
        <dbReference type="Pfam" id="PF18911"/>
    </source>
</evidence>
<evidence type="ECO:0008006" key="8">
    <source>
        <dbReference type="Google" id="ProtNLM"/>
    </source>
</evidence>
<evidence type="ECO:0000256" key="1">
    <source>
        <dbReference type="SAM" id="MobiDB-lite"/>
    </source>
</evidence>
<comment type="caution">
    <text evidence="6">The sequence shown here is derived from an EMBL/GenBank/DDBJ whole genome shotgun (WGS) entry which is preliminary data.</text>
</comment>
<feature type="chain" id="PRO_5041381868" description="PKD domain-containing protein" evidence="3">
    <location>
        <begin position="29"/>
        <end position="630"/>
    </location>
</feature>
<dbReference type="PROSITE" id="PS51257">
    <property type="entry name" value="PROKAR_LIPOPROTEIN"/>
    <property type="match status" value="1"/>
</dbReference>
<feature type="compositionally biased region" description="Polar residues" evidence="1">
    <location>
        <begin position="86"/>
        <end position="99"/>
    </location>
</feature>
<keyword evidence="2" id="KW-1133">Transmembrane helix</keyword>
<keyword evidence="2" id="KW-0812">Transmembrane</keyword>
<evidence type="ECO:0000259" key="4">
    <source>
        <dbReference type="Pfam" id="PF14257"/>
    </source>
</evidence>
<dbReference type="Pfam" id="PF14257">
    <property type="entry name" value="DUF4349"/>
    <property type="match status" value="1"/>
</dbReference>
<keyword evidence="7" id="KW-1185">Reference proteome</keyword>
<sequence>MVRVLIGNAASRVAVLAVLLILVGFVACGGGAEESESLTMGAMDESAMVEAASDSFSLSQTDEREVSEALEDSAEEEGSEGASASFFQSSPLTDEAQTGVQPKNRVIVRTVDMGIIVPDVPEAADEIVAVAGRVGGWQVSSDRSQRHHATVSVRVPAEVLDEFILSIRKMADLVEFETSSSRDVTDEYVDNEARLSGLRATEERLLEFLGQSAKVDDALKVQAELTRIQLEIETIQGRLRFLSQTSAFSLVNLSLTTKPGEMDVEIGPDAATYRAGLSAGFRATFSPPDGVDEFTFTWDFGDGAEPIQGNRTAPTTEVGERVTSTVSHAFLDVEQSPYIVHLNVRGIGDAGLFLGSDTLIATVTEIPAIEVFAGEDRVVDEGDNVDYSGSFTRPEELWDFQYRWDFGDGTATVLDVPAEGDTRAMSEHTFRDYRLEPYRVTLIVSAQSEAGEVKGSSSFFVQVNDVEGFVVGGWDVGGTAKSAVRALTAVAQVLVIVLIWLGILSPVWLAILAAVILFPRLRRRFSGGSWPAPRVLRRRGQDVDEAETTGDTARDGTSAVPQAETEGSPLAFAEPATGAVVCDQCGREIPGNDPIGNPPKYCPFCGADTDFVRTLSGSRHASHRQQLVAR</sequence>
<feature type="compositionally biased region" description="Acidic residues" evidence="1">
    <location>
        <begin position="68"/>
        <end position="79"/>
    </location>
</feature>
<dbReference type="Proteomes" id="UP001174909">
    <property type="component" value="Unassembled WGS sequence"/>
</dbReference>
<dbReference type="Pfam" id="PF18911">
    <property type="entry name" value="PKD_4"/>
    <property type="match status" value="1"/>
</dbReference>
<feature type="region of interest" description="Disordered" evidence="1">
    <location>
        <begin position="537"/>
        <end position="568"/>
    </location>
</feature>
<evidence type="ECO:0000313" key="7">
    <source>
        <dbReference type="Proteomes" id="UP001174909"/>
    </source>
</evidence>
<feature type="domain" description="PKD" evidence="5">
    <location>
        <begin position="367"/>
        <end position="452"/>
    </location>
</feature>
<keyword evidence="3" id="KW-0732">Signal</keyword>
<evidence type="ECO:0000313" key="6">
    <source>
        <dbReference type="EMBL" id="CAI8046930.1"/>
    </source>
</evidence>
<keyword evidence="2" id="KW-0472">Membrane</keyword>
<evidence type="ECO:0000256" key="3">
    <source>
        <dbReference type="SAM" id="SignalP"/>
    </source>
</evidence>
<dbReference type="InterPro" id="IPR013783">
    <property type="entry name" value="Ig-like_fold"/>
</dbReference>
<dbReference type="EMBL" id="CASHTH010003597">
    <property type="protein sequence ID" value="CAI8046930.1"/>
    <property type="molecule type" value="Genomic_DNA"/>
</dbReference>
<feature type="transmembrane region" description="Helical" evidence="2">
    <location>
        <begin position="493"/>
        <end position="518"/>
    </location>
</feature>
<feature type="signal peptide" evidence="3">
    <location>
        <begin position="1"/>
        <end position="28"/>
    </location>
</feature>
<protein>
    <recommendedName>
        <fullName evidence="8">PKD domain-containing protein</fullName>
    </recommendedName>
</protein>
<name>A0AA35XD04_GEOBA</name>
<accession>A0AA35XD04</accession>
<dbReference type="InterPro" id="IPR025645">
    <property type="entry name" value="DUF4349"/>
</dbReference>
<organism evidence="6 7">
    <name type="scientific">Geodia barretti</name>
    <name type="common">Barrett's horny sponge</name>
    <dbReference type="NCBI Taxonomy" id="519541"/>
    <lineage>
        <taxon>Eukaryota</taxon>
        <taxon>Metazoa</taxon>
        <taxon>Porifera</taxon>
        <taxon>Demospongiae</taxon>
        <taxon>Heteroscleromorpha</taxon>
        <taxon>Tetractinellida</taxon>
        <taxon>Astrophorina</taxon>
        <taxon>Geodiidae</taxon>
        <taxon>Geodia</taxon>
    </lineage>
</organism>
<dbReference type="InterPro" id="IPR000601">
    <property type="entry name" value="PKD_dom"/>
</dbReference>
<dbReference type="Gene3D" id="2.60.40.10">
    <property type="entry name" value="Immunoglobulins"/>
    <property type="match status" value="2"/>
</dbReference>
<proteinExistence type="predicted"/>
<feature type="domain" description="DUF4349" evidence="4">
    <location>
        <begin position="105"/>
        <end position="283"/>
    </location>
</feature>
<evidence type="ECO:0000256" key="2">
    <source>
        <dbReference type="SAM" id="Phobius"/>
    </source>
</evidence>
<gene>
    <name evidence="6" type="ORF">GBAR_LOCUS25950</name>
</gene>
<reference evidence="6" key="1">
    <citation type="submission" date="2023-03" db="EMBL/GenBank/DDBJ databases">
        <authorList>
            <person name="Steffen K."/>
            <person name="Cardenas P."/>
        </authorList>
    </citation>
    <scope>NUCLEOTIDE SEQUENCE</scope>
</reference>